<dbReference type="Proteomes" id="UP000192591">
    <property type="component" value="Unassembled WGS sequence"/>
</dbReference>
<name>A0A1V9A0T1_SACPI</name>
<dbReference type="InterPro" id="IPR036170">
    <property type="entry name" value="YezG-like_sf"/>
</dbReference>
<dbReference type="Pfam" id="PF14021">
    <property type="entry name" value="TNT"/>
    <property type="match status" value="1"/>
</dbReference>
<evidence type="ECO:0000256" key="1">
    <source>
        <dbReference type="SAM" id="MobiDB-lite"/>
    </source>
</evidence>
<dbReference type="EMBL" id="MWIH01000006">
    <property type="protein sequence ID" value="OQO90681.1"/>
    <property type="molecule type" value="Genomic_DNA"/>
</dbReference>
<dbReference type="GO" id="GO:0050135">
    <property type="term" value="F:NADP+ nucleosidase activity"/>
    <property type="evidence" value="ECO:0007669"/>
    <property type="project" value="InterPro"/>
</dbReference>
<protein>
    <recommendedName>
        <fullName evidence="2">TNT domain-containing protein</fullName>
    </recommendedName>
</protein>
<evidence type="ECO:0000313" key="3">
    <source>
        <dbReference type="EMBL" id="OQO90681.1"/>
    </source>
</evidence>
<sequence length="639" mass="71015">MRYRVEVADRPDALYALWDGRIFRARRSTTDSTVQLVVLEGDEAPEGFDGTAEGRPAKVVAARDASDTFAVHTYCLYDDEPYRVEPRSIDGELTLRWSGTDERLARELGLTDLSTTTDDADSLTALWQERHDFADEGASRSEPGTGDVGLLLRAVGRTLRGFLPPGWQRVAAQFRQVGDYSELEVRAVADDVIVALSAPPQLGQLFAQLRSAMYVRGEGTWFQGTYTLDADAEYDFDYDAESEPAWRLGPDRRRTAASYEVELTYFPRERVPRWLAAKAGLPLDVRFRHAQVVDGHVPGEKPVVNRQPVPQEQVRDLLHYLYRAPVVHTKPGALPDLFVPGPPTVPDAFHTDGTWIWPAAVPHYLRKYGVPPERDLLDHVQAQEFRLPYVEPGVRATAEAEILGAPRPPQHPEDLGAPDPVTRVERGQVPDRPLRASEVLRTLRTRLAELGVPDAAYRIGEATDGVWCLRRTSHGWEVAEHAGGTPVEPRYFRRVHAAAEALLGALLLVPGRALPATADSVEHEPADHASDWPVLPLRGEPPLSFYRHKRLLTLAEGTVVERYGGEGGNLVHPEGTRFPETSLTLEREFDRHGYRVQRPLHVLGGVTRPWGSLPGGGVAYLLPRSLAHHVETGALERLS</sequence>
<evidence type="ECO:0000259" key="2">
    <source>
        <dbReference type="Pfam" id="PF14021"/>
    </source>
</evidence>
<gene>
    <name evidence="3" type="ORF">B1813_14115</name>
</gene>
<organism evidence="3 4">
    <name type="scientific">Saccharomonospora piscinae</name>
    <dbReference type="NCBI Taxonomy" id="687388"/>
    <lineage>
        <taxon>Bacteria</taxon>
        <taxon>Bacillati</taxon>
        <taxon>Actinomycetota</taxon>
        <taxon>Actinomycetes</taxon>
        <taxon>Pseudonocardiales</taxon>
        <taxon>Pseudonocardiaceae</taxon>
        <taxon>Saccharomonospora</taxon>
    </lineage>
</organism>
<evidence type="ECO:0000313" key="4">
    <source>
        <dbReference type="Proteomes" id="UP000192591"/>
    </source>
</evidence>
<dbReference type="InterPro" id="IPR025331">
    <property type="entry name" value="TNT"/>
</dbReference>
<dbReference type="RefSeq" id="WP_081192708.1">
    <property type="nucleotide sequence ID" value="NZ_MWIH01000006.1"/>
</dbReference>
<dbReference type="STRING" id="1962155.B1813_14115"/>
<feature type="region of interest" description="Disordered" evidence="1">
    <location>
        <begin position="404"/>
        <end position="425"/>
    </location>
</feature>
<reference evidence="3 4" key="1">
    <citation type="submission" date="2017-02" db="EMBL/GenBank/DDBJ databases">
        <title>Draft genome of Saccharomonospora sp. 154.</title>
        <authorList>
            <person name="Alonso-Carmona G.S."/>
            <person name="De La Haba R."/>
            <person name="Vera-Gargallo B."/>
            <person name="Sandoval-Trujillo A.H."/>
            <person name="Ramirez-Duran N."/>
            <person name="Ventosa A."/>
        </authorList>
    </citation>
    <scope>NUCLEOTIDE SEQUENCE [LARGE SCALE GENOMIC DNA]</scope>
    <source>
        <strain evidence="3 4">LRS4.154</strain>
    </source>
</reference>
<proteinExistence type="predicted"/>
<feature type="domain" description="TNT" evidence="2">
    <location>
        <begin position="553"/>
        <end position="637"/>
    </location>
</feature>
<comment type="caution">
    <text evidence="3">The sequence shown here is derived from an EMBL/GenBank/DDBJ whole genome shotgun (WGS) entry which is preliminary data.</text>
</comment>
<dbReference type="SUPFAM" id="SSF160424">
    <property type="entry name" value="BH3703-like"/>
    <property type="match status" value="1"/>
</dbReference>
<keyword evidence="4" id="KW-1185">Reference proteome</keyword>
<dbReference type="AlphaFoldDB" id="A0A1V9A0T1"/>
<accession>A0A1V9A0T1</accession>